<protein>
    <submittedName>
        <fullName evidence="1">Uncharacterized protein</fullName>
    </submittedName>
</protein>
<dbReference type="AlphaFoldDB" id="A0A8J2EJX2"/>
<dbReference type="Proteomes" id="UP000786811">
    <property type="component" value="Unassembled WGS sequence"/>
</dbReference>
<name>A0A8J2EJX2_COTCN</name>
<reference evidence="1" key="1">
    <citation type="submission" date="2021-04" db="EMBL/GenBank/DDBJ databases">
        <authorList>
            <person name="Chebbi M.A.C M."/>
        </authorList>
    </citation>
    <scope>NUCLEOTIDE SEQUENCE</scope>
</reference>
<keyword evidence="2" id="KW-1185">Reference proteome</keyword>
<evidence type="ECO:0000313" key="1">
    <source>
        <dbReference type="EMBL" id="CAG5075387.1"/>
    </source>
</evidence>
<dbReference type="EMBL" id="CAJNRD030001116">
    <property type="protein sequence ID" value="CAG5075387.1"/>
    <property type="molecule type" value="Genomic_DNA"/>
</dbReference>
<gene>
    <name evidence="1" type="ORF">HICCMSTLAB_LOCUS1541</name>
</gene>
<evidence type="ECO:0000313" key="2">
    <source>
        <dbReference type="Proteomes" id="UP000786811"/>
    </source>
</evidence>
<organism evidence="1 2">
    <name type="scientific">Cotesia congregata</name>
    <name type="common">Parasitoid wasp</name>
    <name type="synonym">Apanteles congregatus</name>
    <dbReference type="NCBI Taxonomy" id="51543"/>
    <lineage>
        <taxon>Eukaryota</taxon>
        <taxon>Metazoa</taxon>
        <taxon>Ecdysozoa</taxon>
        <taxon>Arthropoda</taxon>
        <taxon>Hexapoda</taxon>
        <taxon>Insecta</taxon>
        <taxon>Pterygota</taxon>
        <taxon>Neoptera</taxon>
        <taxon>Endopterygota</taxon>
        <taxon>Hymenoptera</taxon>
        <taxon>Apocrita</taxon>
        <taxon>Ichneumonoidea</taxon>
        <taxon>Braconidae</taxon>
        <taxon>Microgastrinae</taxon>
        <taxon>Cotesia</taxon>
    </lineage>
</organism>
<accession>A0A8J2EJX2</accession>
<comment type="caution">
    <text evidence="1">The sequence shown here is derived from an EMBL/GenBank/DDBJ whole genome shotgun (WGS) entry which is preliminary data.</text>
</comment>
<proteinExistence type="predicted"/>
<dbReference type="OrthoDB" id="7699940at2759"/>
<sequence>MTIEQTLNRFFGTDLKHGRGVTPSVVARYLTCMPVSFAVMDGLESYCDLSFSTSEQHIDLTNSRLKKDNNDLMLMYNWILAHKPFEHRESLTSLSTGIVGGENINCHEALKLGTLSMGAMIGKNAQNVSMCFKYEVKPLSTAKAGIHADVKYANLNPMMLFQRICVLTKDDEDLTKKAFSHELSPFPLSLFDQEGFMRKNKKSELFSVFKTSLQSDS</sequence>